<dbReference type="EMBL" id="KN840480">
    <property type="protein sequence ID" value="KIP08405.1"/>
    <property type="molecule type" value="Genomic_DNA"/>
</dbReference>
<proteinExistence type="predicted"/>
<dbReference type="AlphaFoldDB" id="A0A0C3SC03"/>
<name>A0A0C3SC03_PHLG1</name>
<dbReference type="HOGENOM" id="CLU_1251067_0_0_1"/>
<protein>
    <submittedName>
        <fullName evidence="1">Uncharacterized protein</fullName>
    </submittedName>
</protein>
<evidence type="ECO:0000313" key="2">
    <source>
        <dbReference type="Proteomes" id="UP000053257"/>
    </source>
</evidence>
<gene>
    <name evidence="1" type="ORF">PHLGIDRAFT_380703</name>
</gene>
<reference evidence="1 2" key="1">
    <citation type="journal article" date="2014" name="PLoS Genet.">
        <title>Analysis of the Phlebiopsis gigantea genome, transcriptome and secretome provides insight into its pioneer colonization strategies of wood.</title>
        <authorList>
            <person name="Hori C."/>
            <person name="Ishida T."/>
            <person name="Igarashi K."/>
            <person name="Samejima M."/>
            <person name="Suzuki H."/>
            <person name="Master E."/>
            <person name="Ferreira P."/>
            <person name="Ruiz-Duenas F.J."/>
            <person name="Held B."/>
            <person name="Canessa P."/>
            <person name="Larrondo L.F."/>
            <person name="Schmoll M."/>
            <person name="Druzhinina I.S."/>
            <person name="Kubicek C.P."/>
            <person name="Gaskell J.A."/>
            <person name="Kersten P."/>
            <person name="St John F."/>
            <person name="Glasner J."/>
            <person name="Sabat G."/>
            <person name="Splinter BonDurant S."/>
            <person name="Syed K."/>
            <person name="Yadav J."/>
            <person name="Mgbeahuruike A.C."/>
            <person name="Kovalchuk A."/>
            <person name="Asiegbu F.O."/>
            <person name="Lackner G."/>
            <person name="Hoffmeister D."/>
            <person name="Rencoret J."/>
            <person name="Gutierrez A."/>
            <person name="Sun H."/>
            <person name="Lindquist E."/>
            <person name="Barry K."/>
            <person name="Riley R."/>
            <person name="Grigoriev I.V."/>
            <person name="Henrissat B."/>
            <person name="Kues U."/>
            <person name="Berka R.M."/>
            <person name="Martinez A.T."/>
            <person name="Covert S.F."/>
            <person name="Blanchette R.A."/>
            <person name="Cullen D."/>
        </authorList>
    </citation>
    <scope>NUCLEOTIDE SEQUENCE [LARGE SCALE GENOMIC DNA]</scope>
    <source>
        <strain evidence="1 2">11061_1 CR5-6</strain>
    </source>
</reference>
<sequence>MTSSVPSLKYPGQLSLSTCRALTAQTCLYVTINSSIPAPRALARRDGGRDGTRSGRIWDISHLIPPPTHKMSCCRTGLGGPRHGKRFPSHFAAVINKCHIEEVKYTSSPTTQLISIRAGKTSSPQDPKNISFRFQTCIPYYWPPGDSFILIGLANLECWTLARVVDIVTNLFVEDLSNSLVAKEAIKAGKVCVLRMNDVEERNRARGSGIAVSKLIVYSDY</sequence>
<evidence type="ECO:0000313" key="1">
    <source>
        <dbReference type="EMBL" id="KIP08405.1"/>
    </source>
</evidence>
<organism evidence="1 2">
    <name type="scientific">Phlebiopsis gigantea (strain 11061_1 CR5-6)</name>
    <name type="common">White-rot fungus</name>
    <name type="synonym">Peniophora gigantea</name>
    <dbReference type="NCBI Taxonomy" id="745531"/>
    <lineage>
        <taxon>Eukaryota</taxon>
        <taxon>Fungi</taxon>
        <taxon>Dikarya</taxon>
        <taxon>Basidiomycota</taxon>
        <taxon>Agaricomycotina</taxon>
        <taxon>Agaricomycetes</taxon>
        <taxon>Polyporales</taxon>
        <taxon>Phanerochaetaceae</taxon>
        <taxon>Phlebiopsis</taxon>
    </lineage>
</organism>
<accession>A0A0C3SC03</accession>
<keyword evidence="2" id="KW-1185">Reference proteome</keyword>
<dbReference type="Proteomes" id="UP000053257">
    <property type="component" value="Unassembled WGS sequence"/>
</dbReference>